<protein>
    <recommendedName>
        <fullName evidence="4">DUF3558 domain-containing protein</fullName>
    </recommendedName>
</protein>
<gene>
    <name evidence="2" type="ORF">CGERO_08015</name>
</gene>
<accession>A0A3G6J621</accession>
<keyword evidence="3" id="KW-1185">Reference proteome</keyword>
<organism evidence="2 3">
    <name type="scientific">Corynebacterium gerontici</name>
    <dbReference type="NCBI Taxonomy" id="2079234"/>
    <lineage>
        <taxon>Bacteria</taxon>
        <taxon>Bacillati</taxon>
        <taxon>Actinomycetota</taxon>
        <taxon>Actinomycetes</taxon>
        <taxon>Mycobacteriales</taxon>
        <taxon>Corynebacteriaceae</taxon>
        <taxon>Corynebacterium</taxon>
    </lineage>
</organism>
<dbReference type="KEGG" id="cgk:CGERO_08015"/>
<sequence>MNNLQAFRRPPFPQANRPGRVFALCIALAAALLLAGCRAAGSVVGEGALVAQETKAVRGESELDASGSDSDQLFTSDGTRVYLGEIFEPDVNKTDFFDVCGQVPEELLRKYELTPSPEEWLGSTSNPGGGVSVCGYFVGEKDGDGGVVTLMSTLQSNDVKASMAPEEIHGEFFPLLPDARYFGAPGFSSLCEVSMDTSRGRIAVGGGFGIDSEDKSGQCRRNAEILYQLIAISKGESVAQF</sequence>
<keyword evidence="1" id="KW-0732">Signal</keyword>
<evidence type="ECO:0000313" key="2">
    <source>
        <dbReference type="EMBL" id="AZA11900.1"/>
    </source>
</evidence>
<dbReference type="Proteomes" id="UP000271587">
    <property type="component" value="Chromosome"/>
</dbReference>
<feature type="signal peptide" evidence="1">
    <location>
        <begin position="1"/>
        <end position="39"/>
    </location>
</feature>
<reference evidence="2 3" key="1">
    <citation type="submission" date="2018-11" db="EMBL/GenBank/DDBJ databases">
        <authorList>
            <person name="Kleinhagauer T."/>
            <person name="Glaeser S.P."/>
            <person name="Spergser J."/>
            <person name="Ruckert C."/>
            <person name="Kaempfer P."/>
            <person name="Busse H.-J."/>
        </authorList>
    </citation>
    <scope>NUCLEOTIDE SEQUENCE [LARGE SCALE GENOMIC DNA]</scope>
    <source>
        <strain evidence="2 3">W8</strain>
    </source>
</reference>
<feature type="chain" id="PRO_5039148396" description="DUF3558 domain-containing protein" evidence="1">
    <location>
        <begin position="40"/>
        <end position="241"/>
    </location>
</feature>
<dbReference type="OrthoDB" id="9820492at2"/>
<evidence type="ECO:0008006" key="4">
    <source>
        <dbReference type="Google" id="ProtNLM"/>
    </source>
</evidence>
<dbReference type="RefSeq" id="WP_123934843.1">
    <property type="nucleotide sequence ID" value="NZ_CP033897.1"/>
</dbReference>
<evidence type="ECO:0000256" key="1">
    <source>
        <dbReference type="SAM" id="SignalP"/>
    </source>
</evidence>
<name>A0A3G6J621_9CORY</name>
<dbReference type="AlphaFoldDB" id="A0A3G6J621"/>
<evidence type="ECO:0000313" key="3">
    <source>
        <dbReference type="Proteomes" id="UP000271587"/>
    </source>
</evidence>
<proteinExistence type="predicted"/>
<dbReference type="EMBL" id="CP033897">
    <property type="protein sequence ID" value="AZA11900.1"/>
    <property type="molecule type" value="Genomic_DNA"/>
</dbReference>